<dbReference type="GO" id="GO:0016787">
    <property type="term" value="F:hydrolase activity"/>
    <property type="evidence" value="ECO:0007669"/>
    <property type="project" value="UniProtKB-KW"/>
</dbReference>
<keyword evidence="2" id="KW-0378">Hydrolase</keyword>
<dbReference type="PANTHER" id="PTHR43194:SF2">
    <property type="entry name" value="PEROXISOMAL MEMBRANE PROTEIN LPX1"/>
    <property type="match status" value="1"/>
</dbReference>
<reference evidence="2 3" key="1">
    <citation type="submission" date="2020-08" db="EMBL/GenBank/DDBJ databases">
        <title>Streptomyces sp. PSKA01 genome sequencing and assembly.</title>
        <authorList>
            <person name="Mandal S."/>
            <person name="Maiti P.K."/>
            <person name="Das P."/>
        </authorList>
    </citation>
    <scope>NUCLEOTIDE SEQUENCE [LARGE SCALE GENOMIC DNA]</scope>
    <source>
        <strain evidence="2 3">PSKA01</strain>
    </source>
</reference>
<sequence>MATVRLSGVDVVYARVGDAPGPPLVLVHGAGLDGRMWQPQIEALADDFTVVAWDEPGAGRSSDVPAGFGLADYARALASVIEDLELGPAHVAGLSWGGTVVLELYRQRPELVRTLILVDTYAGWKGSLPADEVAARVVGAERMLAAPQFDPTLPGLFARGGPPAEYAALFDAMQREVRPVAMAAQLYLMAEADLREVLPRIAVPTLLLWGEADVRSPLGVARDFAAAIADAELVLLPGAGHMSNLEDPEGFTRAVRAFCHARA</sequence>
<accession>A0A7X1J256</accession>
<gene>
    <name evidence="2" type="ORF">H4N64_14135</name>
</gene>
<dbReference type="SUPFAM" id="SSF53474">
    <property type="entry name" value="alpha/beta-Hydrolases"/>
    <property type="match status" value="1"/>
</dbReference>
<evidence type="ECO:0000259" key="1">
    <source>
        <dbReference type="Pfam" id="PF12697"/>
    </source>
</evidence>
<dbReference type="Proteomes" id="UP000584670">
    <property type="component" value="Unassembled WGS sequence"/>
</dbReference>
<dbReference type="EMBL" id="JACMSF010000012">
    <property type="protein sequence ID" value="MBC2902729.1"/>
    <property type="molecule type" value="Genomic_DNA"/>
</dbReference>
<dbReference type="PANTHER" id="PTHR43194">
    <property type="entry name" value="HYDROLASE ALPHA/BETA FOLD FAMILY"/>
    <property type="match status" value="1"/>
</dbReference>
<organism evidence="2 3">
    <name type="scientific">Streptomyces cupreus</name>
    <dbReference type="NCBI Taxonomy" id="2759956"/>
    <lineage>
        <taxon>Bacteria</taxon>
        <taxon>Bacillati</taxon>
        <taxon>Actinomycetota</taxon>
        <taxon>Actinomycetes</taxon>
        <taxon>Kitasatosporales</taxon>
        <taxon>Streptomycetaceae</taxon>
        <taxon>Streptomyces</taxon>
    </lineage>
</organism>
<evidence type="ECO:0000313" key="3">
    <source>
        <dbReference type="Proteomes" id="UP000584670"/>
    </source>
</evidence>
<name>A0A7X1J256_9ACTN</name>
<evidence type="ECO:0000313" key="2">
    <source>
        <dbReference type="EMBL" id="MBC2902729.1"/>
    </source>
</evidence>
<comment type="caution">
    <text evidence="2">The sequence shown here is derived from an EMBL/GenBank/DDBJ whole genome shotgun (WGS) entry which is preliminary data.</text>
</comment>
<feature type="domain" description="AB hydrolase-1" evidence="1">
    <location>
        <begin position="24"/>
        <end position="253"/>
    </location>
</feature>
<dbReference type="AlphaFoldDB" id="A0A7X1J256"/>
<dbReference type="PRINTS" id="PR00111">
    <property type="entry name" value="ABHYDROLASE"/>
</dbReference>
<dbReference type="Gene3D" id="3.40.50.1820">
    <property type="entry name" value="alpha/beta hydrolase"/>
    <property type="match status" value="1"/>
</dbReference>
<proteinExistence type="predicted"/>
<keyword evidence="3" id="KW-1185">Reference proteome</keyword>
<protein>
    <submittedName>
        <fullName evidence="2">Alpha/beta fold hydrolase</fullName>
    </submittedName>
</protein>
<dbReference type="Pfam" id="PF12697">
    <property type="entry name" value="Abhydrolase_6"/>
    <property type="match status" value="1"/>
</dbReference>
<dbReference type="InterPro" id="IPR050228">
    <property type="entry name" value="Carboxylesterase_BioH"/>
</dbReference>
<dbReference type="RefSeq" id="WP_186282636.1">
    <property type="nucleotide sequence ID" value="NZ_JACMSF010000012.1"/>
</dbReference>
<dbReference type="InterPro" id="IPR029058">
    <property type="entry name" value="AB_hydrolase_fold"/>
</dbReference>
<dbReference type="InterPro" id="IPR000073">
    <property type="entry name" value="AB_hydrolase_1"/>
</dbReference>